<evidence type="ECO:0000256" key="1">
    <source>
        <dbReference type="SAM" id="Phobius"/>
    </source>
</evidence>
<keyword evidence="1" id="KW-0472">Membrane</keyword>
<gene>
    <name evidence="2" type="ORF">ACFQ35_08515</name>
</gene>
<keyword evidence="1" id="KW-0812">Transmembrane</keyword>
<dbReference type="EMBL" id="JBHTMA010000033">
    <property type="protein sequence ID" value="MFD1227184.1"/>
    <property type="molecule type" value="Genomic_DNA"/>
</dbReference>
<evidence type="ECO:0000313" key="3">
    <source>
        <dbReference type="Proteomes" id="UP001597263"/>
    </source>
</evidence>
<feature type="transmembrane region" description="Helical" evidence="1">
    <location>
        <begin position="18"/>
        <end position="42"/>
    </location>
</feature>
<reference evidence="3" key="1">
    <citation type="journal article" date="2019" name="Int. J. Syst. Evol. Microbiol.">
        <title>The Global Catalogue of Microorganisms (GCM) 10K type strain sequencing project: providing services to taxonomists for standard genome sequencing and annotation.</title>
        <authorList>
            <consortium name="The Broad Institute Genomics Platform"/>
            <consortium name="The Broad Institute Genome Sequencing Center for Infectious Disease"/>
            <person name="Wu L."/>
            <person name="Ma J."/>
        </authorList>
    </citation>
    <scope>NUCLEOTIDE SEQUENCE [LARGE SCALE GENOMIC DNA]</scope>
    <source>
        <strain evidence="3">CCUG 49584</strain>
    </source>
</reference>
<accession>A0ABW3V400</accession>
<dbReference type="RefSeq" id="WP_289386659.1">
    <property type="nucleotide sequence ID" value="NZ_JAUCBM010000003.1"/>
</dbReference>
<dbReference type="Proteomes" id="UP001597263">
    <property type="component" value="Unassembled WGS sequence"/>
</dbReference>
<keyword evidence="1" id="KW-1133">Transmembrane helix</keyword>
<name>A0ABW3V400_9HYPH</name>
<sequence>MIMTTADRQADRQDNRKLLWITGTVLICALIAGALFAGWMNYSDTIFMTMLMDGVSWCF</sequence>
<organism evidence="2 3">
    <name type="scientific">Pseudochrobactrum kiredjianiae</name>
    <dbReference type="NCBI Taxonomy" id="386305"/>
    <lineage>
        <taxon>Bacteria</taxon>
        <taxon>Pseudomonadati</taxon>
        <taxon>Pseudomonadota</taxon>
        <taxon>Alphaproteobacteria</taxon>
        <taxon>Hyphomicrobiales</taxon>
        <taxon>Brucellaceae</taxon>
        <taxon>Pseudochrobactrum</taxon>
    </lineage>
</organism>
<comment type="caution">
    <text evidence="2">The sequence shown here is derived from an EMBL/GenBank/DDBJ whole genome shotgun (WGS) entry which is preliminary data.</text>
</comment>
<keyword evidence="3" id="KW-1185">Reference proteome</keyword>
<evidence type="ECO:0000313" key="2">
    <source>
        <dbReference type="EMBL" id="MFD1227184.1"/>
    </source>
</evidence>
<proteinExistence type="predicted"/>
<protein>
    <submittedName>
        <fullName evidence="2">Uncharacterized protein</fullName>
    </submittedName>
</protein>